<gene>
    <name evidence="8" type="ORF">TASK_LOCUS3989</name>
</gene>
<evidence type="ECO:0000259" key="7">
    <source>
        <dbReference type="SMART" id="SM01168"/>
    </source>
</evidence>
<keyword evidence="5" id="KW-0862">Zinc</keyword>
<keyword evidence="9" id="KW-1185">Reference proteome</keyword>
<evidence type="ECO:0000313" key="10">
    <source>
        <dbReference type="WBParaSite" id="TASK_0000398801-mRNA-1"/>
    </source>
</evidence>
<dbReference type="OrthoDB" id="5119241at2759"/>
<feature type="domain" description="DUF1907" evidence="7">
    <location>
        <begin position="22"/>
        <end position="342"/>
    </location>
</feature>
<evidence type="ECO:0000256" key="6">
    <source>
        <dbReference type="ARBA" id="ARBA00023242"/>
    </source>
</evidence>
<sequence>MGFFSASNHSVHEVQKEELVEVLREGLKDCFQSVKVNVVPCPDLTALPFGLLRPGLAGQSVACDVGSMAYLLPVADTSKRYSFDQVVDLSKVSGGHLFGAGGGPFFTHGKSCEMAASLEFANGKICSNSTLHGVYDEQTGAPQVIKATDNNFGLVGQLLSTEGLPGSVIEVDVTGRLKEGSVYVFLREALTAAYGKLDKPVVLGGVFVLTDSKARFHVLVSVNWVPHVTISSSMISYLELFTVDENLKAPSLIINQQPNFPPYPVDTPARMAEFIKAFEMDPPVLGMGTLVSHDPYGIDLKLEHFHCYNEAKNLAGHFYWDTEPEKAHYRLYLTVAKSLLRIDPKKKA</sequence>
<dbReference type="GO" id="GO:0016788">
    <property type="term" value="F:hydrolase activity, acting on ester bonds"/>
    <property type="evidence" value="ECO:0007669"/>
    <property type="project" value="TreeGrafter"/>
</dbReference>
<evidence type="ECO:0000313" key="8">
    <source>
        <dbReference type="EMBL" id="VDK32691.1"/>
    </source>
</evidence>
<dbReference type="GO" id="GO:0008270">
    <property type="term" value="F:zinc ion binding"/>
    <property type="evidence" value="ECO:0007669"/>
    <property type="project" value="TreeGrafter"/>
</dbReference>
<evidence type="ECO:0000256" key="1">
    <source>
        <dbReference type="ARBA" id="ARBA00004123"/>
    </source>
</evidence>
<reference evidence="10" key="1">
    <citation type="submission" date="2016-04" db="UniProtKB">
        <authorList>
            <consortium name="WormBaseParasite"/>
        </authorList>
    </citation>
    <scope>IDENTIFICATION</scope>
</reference>
<comment type="subunit">
    <text evidence="2">Monomer.</text>
</comment>
<dbReference type="WBParaSite" id="TASK_0000398801-mRNA-1">
    <property type="protein sequence ID" value="TASK_0000398801-mRNA-1"/>
    <property type="gene ID" value="TASK_0000398801"/>
</dbReference>
<comment type="subcellular location">
    <subcellularLocation>
        <location evidence="1">Nucleus</location>
    </subcellularLocation>
</comment>
<keyword evidence="4" id="KW-0378">Hydrolase</keyword>
<dbReference type="PANTHER" id="PTHR13204">
    <property type="entry name" value="PTD012 PROTEIN"/>
    <property type="match status" value="1"/>
</dbReference>
<dbReference type="SUPFAM" id="SSF117856">
    <property type="entry name" value="AF0104/ALDC/Ptd012-like"/>
    <property type="match status" value="2"/>
</dbReference>
<evidence type="ECO:0000256" key="5">
    <source>
        <dbReference type="ARBA" id="ARBA00022833"/>
    </source>
</evidence>
<keyword evidence="6" id="KW-0539">Nucleus</keyword>
<dbReference type="GO" id="GO:0005634">
    <property type="term" value="C:nucleus"/>
    <property type="evidence" value="ECO:0007669"/>
    <property type="project" value="UniProtKB-SubCell"/>
</dbReference>
<evidence type="ECO:0000256" key="2">
    <source>
        <dbReference type="ARBA" id="ARBA00011245"/>
    </source>
</evidence>
<name>A0A158R7K1_TAEAS</name>
<accession>A0A158R7K1</accession>
<dbReference type="InterPro" id="IPR015021">
    <property type="entry name" value="C11orf54_DUF1907"/>
</dbReference>
<dbReference type="Pfam" id="PF08925">
    <property type="entry name" value="DUF1907"/>
    <property type="match status" value="1"/>
</dbReference>
<protein>
    <submittedName>
        <fullName evidence="10">DUF1907 domain-containing protein</fullName>
    </submittedName>
</protein>
<proteinExistence type="predicted"/>
<evidence type="ECO:0000256" key="4">
    <source>
        <dbReference type="ARBA" id="ARBA00022801"/>
    </source>
</evidence>
<dbReference type="SMART" id="SM01168">
    <property type="entry name" value="DUF1907"/>
    <property type="match status" value="1"/>
</dbReference>
<dbReference type="PANTHER" id="PTHR13204:SF1">
    <property type="entry name" value="ESTER HYDROLASE C11ORF54"/>
    <property type="match status" value="1"/>
</dbReference>
<evidence type="ECO:0000256" key="3">
    <source>
        <dbReference type="ARBA" id="ARBA00022723"/>
    </source>
</evidence>
<evidence type="ECO:0000313" key="9">
    <source>
        <dbReference type="Proteomes" id="UP000282613"/>
    </source>
</evidence>
<dbReference type="EMBL" id="UYRS01018323">
    <property type="protein sequence ID" value="VDK32691.1"/>
    <property type="molecule type" value="Genomic_DNA"/>
</dbReference>
<reference evidence="8 9" key="2">
    <citation type="submission" date="2018-11" db="EMBL/GenBank/DDBJ databases">
        <authorList>
            <consortium name="Pathogen Informatics"/>
        </authorList>
    </citation>
    <scope>NUCLEOTIDE SEQUENCE [LARGE SCALE GENOMIC DNA]</scope>
</reference>
<dbReference type="AlphaFoldDB" id="A0A158R7K1"/>
<dbReference type="Proteomes" id="UP000282613">
    <property type="component" value="Unassembled WGS sequence"/>
</dbReference>
<keyword evidence="3" id="KW-0479">Metal-binding</keyword>
<organism evidence="10">
    <name type="scientific">Taenia asiatica</name>
    <name type="common">Asian tapeworm</name>
    <dbReference type="NCBI Taxonomy" id="60517"/>
    <lineage>
        <taxon>Eukaryota</taxon>
        <taxon>Metazoa</taxon>
        <taxon>Spiralia</taxon>
        <taxon>Lophotrochozoa</taxon>
        <taxon>Platyhelminthes</taxon>
        <taxon>Cestoda</taxon>
        <taxon>Eucestoda</taxon>
        <taxon>Cyclophyllidea</taxon>
        <taxon>Taeniidae</taxon>
        <taxon>Taenia</taxon>
    </lineage>
</organism>